<proteinExistence type="predicted"/>
<accession>A0ABV6QS40</accession>
<keyword evidence="2" id="KW-1185">Reference proteome</keyword>
<gene>
    <name evidence="1" type="ORF">ACFFGN_25515</name>
</gene>
<evidence type="ECO:0000313" key="2">
    <source>
        <dbReference type="Proteomes" id="UP001589890"/>
    </source>
</evidence>
<reference evidence="1 2" key="1">
    <citation type="submission" date="2024-09" db="EMBL/GenBank/DDBJ databases">
        <authorList>
            <person name="Sun Q."/>
            <person name="Mori K."/>
        </authorList>
    </citation>
    <scope>NUCLEOTIDE SEQUENCE [LARGE SCALE GENOMIC DNA]</scope>
    <source>
        <strain evidence="1 2">CGMCC 1.15906</strain>
    </source>
</reference>
<dbReference type="RefSeq" id="WP_380052274.1">
    <property type="nucleotide sequence ID" value="NZ_JBHLTC010000034.1"/>
</dbReference>
<dbReference type="EMBL" id="JBHLTC010000034">
    <property type="protein sequence ID" value="MFC0627458.1"/>
    <property type="molecule type" value="Genomic_DNA"/>
</dbReference>
<dbReference type="Proteomes" id="UP001589890">
    <property type="component" value="Unassembled WGS sequence"/>
</dbReference>
<organism evidence="1 2">
    <name type="scientific">Kribbella deserti</name>
    <dbReference type="NCBI Taxonomy" id="1926257"/>
    <lineage>
        <taxon>Bacteria</taxon>
        <taxon>Bacillati</taxon>
        <taxon>Actinomycetota</taxon>
        <taxon>Actinomycetes</taxon>
        <taxon>Propionibacteriales</taxon>
        <taxon>Kribbellaceae</taxon>
        <taxon>Kribbella</taxon>
    </lineage>
</organism>
<evidence type="ECO:0000313" key="1">
    <source>
        <dbReference type="EMBL" id="MFC0627458.1"/>
    </source>
</evidence>
<comment type="caution">
    <text evidence="1">The sequence shown here is derived from an EMBL/GenBank/DDBJ whole genome shotgun (WGS) entry which is preliminary data.</text>
</comment>
<name>A0ABV6QS40_9ACTN</name>
<sequence>MYVLKRIPNAAVDTAVDRQEVHMDLSWIADFFHWWTTARVGATAGGAGAAAAVIGATSGMRTLRRSRTDSQARSRPMVAAELRQPPYVQGSMMLVIKNYGPSIARNIRVTFDPEIPDPDDPKTSIVPPLKRRYSKPIPVLTPGMELDNLYYVGEPGAGGKFANSEGTPLQITVRFDYEGDDGSEYSDTFPLDCDLLSARTYIESSKSPDSQRKRMVAALETIAKKIE</sequence>
<protein>
    <submittedName>
        <fullName evidence="1">Uncharacterized protein</fullName>
    </submittedName>
</protein>